<accession>A0A8S2ENK5</accession>
<dbReference type="EMBL" id="CAJNOK010017810">
    <property type="protein sequence ID" value="CAF1270934.1"/>
    <property type="molecule type" value="Genomic_DNA"/>
</dbReference>
<dbReference type="AlphaFoldDB" id="A0A8S2ENK5"/>
<proteinExistence type="predicted"/>
<dbReference type="Proteomes" id="UP000677228">
    <property type="component" value="Unassembled WGS sequence"/>
</dbReference>
<feature type="non-terminal residue" evidence="1">
    <location>
        <position position="1"/>
    </location>
</feature>
<evidence type="ECO:0000313" key="1">
    <source>
        <dbReference type="EMBL" id="CAF1270934.1"/>
    </source>
</evidence>
<evidence type="ECO:0000313" key="2">
    <source>
        <dbReference type="EMBL" id="CAF4076471.1"/>
    </source>
</evidence>
<evidence type="ECO:0000313" key="3">
    <source>
        <dbReference type="Proteomes" id="UP000677228"/>
    </source>
</evidence>
<dbReference type="Proteomes" id="UP000682733">
    <property type="component" value="Unassembled WGS sequence"/>
</dbReference>
<name>A0A8S2ENK5_9BILA</name>
<reference evidence="1" key="1">
    <citation type="submission" date="2021-02" db="EMBL/GenBank/DDBJ databases">
        <authorList>
            <person name="Nowell W R."/>
        </authorList>
    </citation>
    <scope>NUCLEOTIDE SEQUENCE</scope>
</reference>
<organism evidence="1 3">
    <name type="scientific">Didymodactylos carnosus</name>
    <dbReference type="NCBI Taxonomy" id="1234261"/>
    <lineage>
        <taxon>Eukaryota</taxon>
        <taxon>Metazoa</taxon>
        <taxon>Spiralia</taxon>
        <taxon>Gnathifera</taxon>
        <taxon>Rotifera</taxon>
        <taxon>Eurotatoria</taxon>
        <taxon>Bdelloidea</taxon>
        <taxon>Philodinida</taxon>
        <taxon>Philodinidae</taxon>
        <taxon>Didymodactylos</taxon>
    </lineage>
</organism>
<sequence>LAGAYRPYTRSELHIDSDLNDQLLFLTKKKRGKWLANELLEEFFSIKINLSIKCLREFLTTEDNNKQFGSGSVGRPIIFILTKGQREHYYS</sequence>
<dbReference type="EMBL" id="CAJOBA010039372">
    <property type="protein sequence ID" value="CAF4076471.1"/>
    <property type="molecule type" value="Genomic_DNA"/>
</dbReference>
<comment type="caution">
    <text evidence="1">The sequence shown here is derived from an EMBL/GenBank/DDBJ whole genome shotgun (WGS) entry which is preliminary data.</text>
</comment>
<protein>
    <submittedName>
        <fullName evidence="1">Uncharacterized protein</fullName>
    </submittedName>
</protein>
<gene>
    <name evidence="1" type="ORF">OVA965_LOCUS27181</name>
    <name evidence="2" type="ORF">TMI583_LOCUS27926</name>
</gene>